<evidence type="ECO:0000313" key="2">
    <source>
        <dbReference type="Proteomes" id="UP000694924"/>
    </source>
</evidence>
<gene>
    <name evidence="3" type="primary">LOC107069021</name>
</gene>
<feature type="signal peptide" evidence="1">
    <location>
        <begin position="1"/>
        <end position="19"/>
    </location>
</feature>
<name>A0ABM1IMI2_POLDO</name>
<organism evidence="2 3">
    <name type="scientific">Polistes dominula</name>
    <name type="common">European paper wasp</name>
    <name type="synonym">Vespa dominula</name>
    <dbReference type="NCBI Taxonomy" id="743375"/>
    <lineage>
        <taxon>Eukaryota</taxon>
        <taxon>Metazoa</taxon>
        <taxon>Ecdysozoa</taxon>
        <taxon>Arthropoda</taxon>
        <taxon>Hexapoda</taxon>
        <taxon>Insecta</taxon>
        <taxon>Pterygota</taxon>
        <taxon>Neoptera</taxon>
        <taxon>Endopterygota</taxon>
        <taxon>Hymenoptera</taxon>
        <taxon>Apocrita</taxon>
        <taxon>Aculeata</taxon>
        <taxon>Vespoidea</taxon>
        <taxon>Vespidae</taxon>
        <taxon>Polistinae</taxon>
        <taxon>Polistini</taxon>
        <taxon>Polistes</taxon>
    </lineage>
</organism>
<sequence>MLHFRIIILIIAFLGTSYCYPIEEPTKFLLNTNKDSNVENLQKPASKLEQAQITSANDVSRISNENSKYLDQGTEFLDSLRYPPSIFFASSNNNKSNRETVHLENESEQSLAEKTLTLPFNDLLINWLKPKPLVDQIKEEDKYGNTGEKMATIGRALVNGFESFSNFLNSALINTKNTFSKTVGNNVIDSLNQLGGKLVGLQ</sequence>
<proteinExistence type="predicted"/>
<feature type="chain" id="PRO_5047118417" evidence="1">
    <location>
        <begin position="20"/>
        <end position="202"/>
    </location>
</feature>
<keyword evidence="1" id="KW-0732">Signal</keyword>
<dbReference type="GeneID" id="107069021"/>
<accession>A0ABM1IMI2</accession>
<evidence type="ECO:0000313" key="3">
    <source>
        <dbReference type="RefSeq" id="XP_015181419.1"/>
    </source>
</evidence>
<dbReference type="Proteomes" id="UP000694924">
    <property type="component" value="Unplaced"/>
</dbReference>
<dbReference type="RefSeq" id="XP_015181419.1">
    <property type="nucleotide sequence ID" value="XM_015325933.1"/>
</dbReference>
<protein>
    <submittedName>
        <fullName evidence="3">Uncharacterized protein LOC107069021</fullName>
    </submittedName>
</protein>
<reference evidence="3" key="1">
    <citation type="submission" date="2025-08" db="UniProtKB">
        <authorList>
            <consortium name="RefSeq"/>
        </authorList>
    </citation>
    <scope>IDENTIFICATION</scope>
    <source>
        <tissue evidence="3">Whole body</tissue>
    </source>
</reference>
<evidence type="ECO:0000256" key="1">
    <source>
        <dbReference type="SAM" id="SignalP"/>
    </source>
</evidence>
<keyword evidence="2" id="KW-1185">Reference proteome</keyword>